<dbReference type="EMBL" id="AGQV01000004">
    <property type="protein sequence ID" value="EHH68127.1"/>
    <property type="molecule type" value="Genomic_DNA"/>
</dbReference>
<name>G6XJ11_9PROT</name>
<dbReference type="SUPFAM" id="SSF161098">
    <property type="entry name" value="MetI-like"/>
    <property type="match status" value="1"/>
</dbReference>
<dbReference type="AlphaFoldDB" id="G6XJ11"/>
<feature type="transmembrane region" description="Helical" evidence="5">
    <location>
        <begin position="12"/>
        <end position="31"/>
    </location>
</feature>
<evidence type="ECO:0000256" key="2">
    <source>
        <dbReference type="ARBA" id="ARBA00022692"/>
    </source>
</evidence>
<comment type="subcellular location">
    <subcellularLocation>
        <location evidence="1">Membrane</location>
        <topology evidence="1">Multi-pass membrane protein</topology>
    </subcellularLocation>
</comment>
<gene>
    <name evidence="6" type="ORF">GMO_14770</name>
</gene>
<protein>
    <submittedName>
        <fullName evidence="6">Uncharacterized protein</fullName>
    </submittedName>
</protein>
<dbReference type="STRING" id="1088869.GMO_14770"/>
<feature type="transmembrane region" description="Helical" evidence="5">
    <location>
        <begin position="64"/>
        <end position="85"/>
    </location>
</feature>
<organism evidence="6 7">
    <name type="scientific">Gluconobacter morbifer G707</name>
    <dbReference type="NCBI Taxonomy" id="1088869"/>
    <lineage>
        <taxon>Bacteria</taxon>
        <taxon>Pseudomonadati</taxon>
        <taxon>Pseudomonadota</taxon>
        <taxon>Alphaproteobacteria</taxon>
        <taxon>Acetobacterales</taxon>
        <taxon>Acetobacteraceae</taxon>
        <taxon>Gluconobacter</taxon>
    </lineage>
</organism>
<dbReference type="Proteomes" id="UP000004949">
    <property type="component" value="Unassembled WGS sequence"/>
</dbReference>
<dbReference type="OrthoDB" id="7283908at2"/>
<keyword evidence="3 5" id="KW-1133">Transmembrane helix</keyword>
<evidence type="ECO:0000256" key="5">
    <source>
        <dbReference type="SAM" id="Phobius"/>
    </source>
</evidence>
<keyword evidence="7" id="KW-1185">Reference proteome</keyword>
<proteinExistence type="predicted"/>
<dbReference type="InterPro" id="IPR035906">
    <property type="entry name" value="MetI-like_sf"/>
</dbReference>
<evidence type="ECO:0000256" key="1">
    <source>
        <dbReference type="ARBA" id="ARBA00004141"/>
    </source>
</evidence>
<reference evidence="6 7" key="1">
    <citation type="submission" date="2011-10" db="EMBL/GenBank/DDBJ databases">
        <title>Genome sequence of Gluconobacter morbifer G707, isolated from Drosophila gut.</title>
        <authorList>
            <person name="Lee W.-J."/>
            <person name="Kim E.-K."/>
        </authorList>
    </citation>
    <scope>NUCLEOTIDE SEQUENCE [LARGE SCALE GENOMIC DNA]</scope>
    <source>
        <strain evidence="6 7">G707</strain>
    </source>
</reference>
<dbReference type="GO" id="GO:0016020">
    <property type="term" value="C:membrane"/>
    <property type="evidence" value="ECO:0007669"/>
    <property type="project" value="UniProtKB-SubCell"/>
</dbReference>
<keyword evidence="2 5" id="KW-0812">Transmembrane</keyword>
<evidence type="ECO:0000256" key="3">
    <source>
        <dbReference type="ARBA" id="ARBA00022989"/>
    </source>
</evidence>
<sequence>MMAYSLQTHLPFILTGLLTGCAISAVLMQILPGRILRYLGLLFFLPGPGLAFVLPLLHEPHITFWQGLLISPTVLFPIGATLLGLPAGTARAAIGLGADLKTRFQLIWLPVLLPSVLLSLGLAILLCLGCVILDCL</sequence>
<evidence type="ECO:0000313" key="7">
    <source>
        <dbReference type="Proteomes" id="UP000004949"/>
    </source>
</evidence>
<dbReference type="RefSeq" id="WP_008851624.1">
    <property type="nucleotide sequence ID" value="NZ_AGQV01000004.1"/>
</dbReference>
<evidence type="ECO:0000256" key="4">
    <source>
        <dbReference type="ARBA" id="ARBA00023136"/>
    </source>
</evidence>
<keyword evidence="4 5" id="KW-0472">Membrane</keyword>
<comment type="caution">
    <text evidence="6">The sequence shown here is derived from an EMBL/GenBank/DDBJ whole genome shotgun (WGS) entry which is preliminary data.</text>
</comment>
<feature type="transmembrane region" description="Helical" evidence="5">
    <location>
        <begin position="106"/>
        <end position="133"/>
    </location>
</feature>
<dbReference type="PATRIC" id="fig|1088869.3.peg.1476"/>
<accession>G6XJ11</accession>
<evidence type="ECO:0000313" key="6">
    <source>
        <dbReference type="EMBL" id="EHH68127.1"/>
    </source>
</evidence>
<feature type="transmembrane region" description="Helical" evidence="5">
    <location>
        <begin position="38"/>
        <end position="58"/>
    </location>
</feature>